<protein>
    <recommendedName>
        <fullName evidence="2">Tyr recombinase domain-containing protein</fullName>
    </recommendedName>
</protein>
<dbReference type="EMBL" id="LAZR01066426">
    <property type="protein sequence ID" value="KKK53587.1"/>
    <property type="molecule type" value="Genomic_DNA"/>
</dbReference>
<evidence type="ECO:0000259" key="2">
    <source>
        <dbReference type="Pfam" id="PF00589"/>
    </source>
</evidence>
<comment type="caution">
    <text evidence="3">The sequence shown here is derived from an EMBL/GenBank/DDBJ whole genome shotgun (WGS) entry which is preliminary data.</text>
</comment>
<dbReference type="GO" id="GO:0015074">
    <property type="term" value="P:DNA integration"/>
    <property type="evidence" value="ECO:0007669"/>
    <property type="project" value="InterPro"/>
</dbReference>
<dbReference type="InterPro" id="IPR011010">
    <property type="entry name" value="DNA_brk_join_enz"/>
</dbReference>
<dbReference type="InterPro" id="IPR013762">
    <property type="entry name" value="Integrase-like_cat_sf"/>
</dbReference>
<sequence>SCGRQMRGQDAYRMLQRIARRAGVVNATMHRIRVTMICGLLESGADAISVSVVAGHSLEMVQHYQRSVEAGRALAQQRRLSLADRL</sequence>
<proteinExistence type="predicted"/>
<name>A0A0F8W9V1_9ZZZZ</name>
<dbReference type="GO" id="GO:0006310">
    <property type="term" value="P:DNA recombination"/>
    <property type="evidence" value="ECO:0007669"/>
    <property type="project" value="UniProtKB-KW"/>
</dbReference>
<feature type="domain" description="Tyr recombinase" evidence="2">
    <location>
        <begin position="3"/>
        <end position="67"/>
    </location>
</feature>
<accession>A0A0F8W9V1</accession>
<dbReference type="SUPFAM" id="SSF56349">
    <property type="entry name" value="DNA breaking-rejoining enzymes"/>
    <property type="match status" value="1"/>
</dbReference>
<evidence type="ECO:0000256" key="1">
    <source>
        <dbReference type="ARBA" id="ARBA00023172"/>
    </source>
</evidence>
<dbReference type="AlphaFoldDB" id="A0A0F8W9V1"/>
<gene>
    <name evidence="3" type="ORF">LCGC14_3093270</name>
</gene>
<dbReference type="GO" id="GO:0003677">
    <property type="term" value="F:DNA binding"/>
    <property type="evidence" value="ECO:0007669"/>
    <property type="project" value="InterPro"/>
</dbReference>
<feature type="non-terminal residue" evidence="3">
    <location>
        <position position="1"/>
    </location>
</feature>
<dbReference type="Gene3D" id="1.10.443.10">
    <property type="entry name" value="Intergrase catalytic core"/>
    <property type="match status" value="1"/>
</dbReference>
<evidence type="ECO:0000313" key="3">
    <source>
        <dbReference type="EMBL" id="KKK53587.1"/>
    </source>
</evidence>
<reference evidence="3" key="1">
    <citation type="journal article" date="2015" name="Nature">
        <title>Complex archaea that bridge the gap between prokaryotes and eukaryotes.</title>
        <authorList>
            <person name="Spang A."/>
            <person name="Saw J.H."/>
            <person name="Jorgensen S.L."/>
            <person name="Zaremba-Niedzwiedzka K."/>
            <person name="Martijn J."/>
            <person name="Lind A.E."/>
            <person name="van Eijk R."/>
            <person name="Schleper C."/>
            <person name="Guy L."/>
            <person name="Ettema T.J."/>
        </authorList>
    </citation>
    <scope>NUCLEOTIDE SEQUENCE</scope>
</reference>
<organism evidence="3">
    <name type="scientific">marine sediment metagenome</name>
    <dbReference type="NCBI Taxonomy" id="412755"/>
    <lineage>
        <taxon>unclassified sequences</taxon>
        <taxon>metagenomes</taxon>
        <taxon>ecological metagenomes</taxon>
    </lineage>
</organism>
<dbReference type="Pfam" id="PF00589">
    <property type="entry name" value="Phage_integrase"/>
    <property type="match status" value="1"/>
</dbReference>
<dbReference type="InterPro" id="IPR002104">
    <property type="entry name" value="Integrase_catalytic"/>
</dbReference>
<keyword evidence="1" id="KW-0233">DNA recombination</keyword>